<accession>A0ABQ6NQP8</accession>
<dbReference type="EMBL" id="BTCL01000017">
    <property type="protein sequence ID" value="GMK47103.1"/>
    <property type="molecule type" value="Genomic_DNA"/>
</dbReference>
<evidence type="ECO:0000313" key="1">
    <source>
        <dbReference type="EMBL" id="GMK47103.1"/>
    </source>
</evidence>
<dbReference type="InterPro" id="IPR009267">
    <property type="entry name" value="NTP_transf_6"/>
</dbReference>
<dbReference type="PANTHER" id="PTHR39166:SF1">
    <property type="entry name" value="BLL1166 PROTEIN"/>
    <property type="match status" value="1"/>
</dbReference>
<organism evidence="1 2">
    <name type="scientific">Paenibacillus glycanilyticus</name>
    <dbReference type="NCBI Taxonomy" id="126569"/>
    <lineage>
        <taxon>Bacteria</taxon>
        <taxon>Bacillati</taxon>
        <taxon>Bacillota</taxon>
        <taxon>Bacilli</taxon>
        <taxon>Bacillales</taxon>
        <taxon>Paenibacillaceae</taxon>
        <taxon>Paenibacillus</taxon>
    </lineage>
</organism>
<keyword evidence="2" id="KW-1185">Reference proteome</keyword>
<proteinExistence type="predicted"/>
<dbReference type="SMART" id="SM00855">
    <property type="entry name" value="PGAM"/>
    <property type="match status" value="1"/>
</dbReference>
<dbReference type="PANTHER" id="PTHR39166">
    <property type="entry name" value="BLL1166 PROTEIN"/>
    <property type="match status" value="1"/>
</dbReference>
<sequence>MRQLENEQDIIDLVLEDEWMMKVLHTAGSLNLPDWWLCAGFVRSKVWDYLHGYTERFALPDVDLIYYDPSQTDESEEKALEQKLRDVLPDVPWSVKNEARMHLVNDIEPYSSAVDAMSKFPETVTALGLTLDGQNGVVLSAPHGIRDLLGFVVRPTPYFKQSPALMAIYEKRLLQKNWKSRWNKAEAALTQVYMVRHAHSVYKADEELYRPLSPQGEEAARTVADLLADERISAIISSPYKRALQTVKPLAARRGLAIQVEETFRERLLADRPQDDFDYAIRKVWEEEAFSWPGGESNIAAQHRGVQALQSVLRRYQGDTIAIGTHGNLMALMIKAFKPEYGFAFWQQLSMPDIYKLSFNGLALTHIERVWDVT</sequence>
<dbReference type="Pfam" id="PF06042">
    <property type="entry name" value="NTP_transf_6"/>
    <property type="match status" value="1"/>
</dbReference>
<dbReference type="InterPro" id="IPR029033">
    <property type="entry name" value="His_PPase_superfam"/>
</dbReference>
<reference evidence="1 2" key="1">
    <citation type="submission" date="2023-05" db="EMBL/GenBank/DDBJ databases">
        <title>Draft genome of Paenibacillus sp. CCS26.</title>
        <authorList>
            <person name="Akita H."/>
            <person name="Shinto Y."/>
            <person name="Kimura Z."/>
        </authorList>
    </citation>
    <scope>NUCLEOTIDE SEQUENCE [LARGE SCALE GENOMIC DNA]</scope>
    <source>
        <strain evidence="1 2">CCS26</strain>
    </source>
</reference>
<protein>
    <recommendedName>
        <fullName evidence="3">Histidine phosphatase family protein</fullName>
    </recommendedName>
</protein>
<dbReference type="Gene3D" id="3.40.50.1240">
    <property type="entry name" value="Phosphoglycerate mutase-like"/>
    <property type="match status" value="1"/>
</dbReference>
<name>A0ABQ6NQP8_9BACL</name>
<evidence type="ECO:0000313" key="2">
    <source>
        <dbReference type="Proteomes" id="UP001285921"/>
    </source>
</evidence>
<dbReference type="RefSeq" id="WP_317981176.1">
    <property type="nucleotide sequence ID" value="NZ_BTCL01000017.1"/>
</dbReference>
<dbReference type="SUPFAM" id="SSF53254">
    <property type="entry name" value="Phosphoglycerate mutase-like"/>
    <property type="match status" value="1"/>
</dbReference>
<dbReference type="Pfam" id="PF00300">
    <property type="entry name" value="His_Phos_1"/>
    <property type="match status" value="1"/>
</dbReference>
<comment type="caution">
    <text evidence="1">The sequence shown here is derived from an EMBL/GenBank/DDBJ whole genome shotgun (WGS) entry which is preliminary data.</text>
</comment>
<gene>
    <name evidence="1" type="ORF">PghCCS26_42330</name>
</gene>
<evidence type="ECO:0008006" key="3">
    <source>
        <dbReference type="Google" id="ProtNLM"/>
    </source>
</evidence>
<dbReference type="Proteomes" id="UP001285921">
    <property type="component" value="Unassembled WGS sequence"/>
</dbReference>
<dbReference type="InterPro" id="IPR013078">
    <property type="entry name" value="His_Pase_superF_clade-1"/>
</dbReference>
<dbReference type="CDD" id="cd07067">
    <property type="entry name" value="HP_PGM_like"/>
    <property type="match status" value="1"/>
</dbReference>